<gene>
    <name evidence="2" type="ORF">H4B97_10360</name>
</gene>
<name>A0A7W2QU39_9PSED</name>
<feature type="region of interest" description="Disordered" evidence="1">
    <location>
        <begin position="166"/>
        <end position="191"/>
    </location>
</feature>
<reference evidence="2 3" key="1">
    <citation type="submission" date="2020-07" db="EMBL/GenBank/DDBJ databases">
        <title>Diversity of carbapenemase encoding genes among Pseudomonas putida group clinical isolates in a tertiary Brazilian hospital.</title>
        <authorList>
            <person name="Alberto-Lei F."/>
            <person name="Nodari C.S."/>
            <person name="Streling A.P."/>
            <person name="Paulino J.T."/>
            <person name="Bessa-Neto F.O."/>
            <person name="Cayo R."/>
            <person name="Gales A.C."/>
        </authorList>
    </citation>
    <scope>NUCLEOTIDE SEQUENCE [LARGE SCALE GENOMIC DNA]</scope>
    <source>
        <strain evidence="2 3">12273</strain>
    </source>
</reference>
<dbReference type="AlphaFoldDB" id="A0A7W2QU39"/>
<dbReference type="Proteomes" id="UP000590738">
    <property type="component" value="Unassembled WGS sequence"/>
</dbReference>
<feature type="compositionally biased region" description="Acidic residues" evidence="1">
    <location>
        <begin position="172"/>
        <end position="183"/>
    </location>
</feature>
<protein>
    <submittedName>
        <fullName evidence="2">Uncharacterized protein</fullName>
    </submittedName>
</protein>
<dbReference type="EMBL" id="JACGCZ010000014">
    <property type="protein sequence ID" value="MBA6142872.1"/>
    <property type="molecule type" value="Genomic_DNA"/>
</dbReference>
<sequence>MSDKKNPDVIDAAVEFLREYYRARGEDIRPAHAHAAVSHYLGYNSKIALKSDSFFDSTDVDLLNYNETGIQKLVECVPRMKPNPLQRLDLERVGRVIYAGLAPACECCNEKSIDITPLGYEEREPDGWVCQDCASRYEEDYAFCRFCGEDYIYRAADINHRGECPEHNGESVYDEEEEEDMDSLAEYLQNH</sequence>
<evidence type="ECO:0000256" key="1">
    <source>
        <dbReference type="SAM" id="MobiDB-lite"/>
    </source>
</evidence>
<comment type="caution">
    <text evidence="2">The sequence shown here is derived from an EMBL/GenBank/DDBJ whole genome shotgun (WGS) entry which is preliminary data.</text>
</comment>
<organism evidence="2 3">
    <name type="scientific">Pseudomonas juntendi</name>
    <dbReference type="NCBI Taxonomy" id="2666183"/>
    <lineage>
        <taxon>Bacteria</taxon>
        <taxon>Pseudomonadati</taxon>
        <taxon>Pseudomonadota</taxon>
        <taxon>Gammaproteobacteria</taxon>
        <taxon>Pseudomonadales</taxon>
        <taxon>Pseudomonadaceae</taxon>
        <taxon>Pseudomonas</taxon>
    </lineage>
</organism>
<evidence type="ECO:0000313" key="3">
    <source>
        <dbReference type="Proteomes" id="UP000590738"/>
    </source>
</evidence>
<proteinExistence type="predicted"/>
<dbReference type="RefSeq" id="WP_023048442.1">
    <property type="nucleotide sequence ID" value="NZ_JACGCZ010000014.1"/>
</dbReference>
<accession>A0A7W2QU39</accession>
<evidence type="ECO:0000313" key="2">
    <source>
        <dbReference type="EMBL" id="MBA6142872.1"/>
    </source>
</evidence>